<feature type="domain" description="CAAX prenyl protease 2/Lysostaphin resistance protein A-like" evidence="2">
    <location>
        <begin position="102"/>
        <end position="191"/>
    </location>
</feature>
<feature type="transmembrane region" description="Helical" evidence="1">
    <location>
        <begin position="102"/>
        <end position="126"/>
    </location>
</feature>
<keyword evidence="1" id="KW-1133">Transmembrane helix</keyword>
<feature type="transmembrane region" description="Helical" evidence="1">
    <location>
        <begin position="160"/>
        <end position="176"/>
    </location>
</feature>
<protein>
    <recommendedName>
        <fullName evidence="2">CAAX prenyl protease 2/Lysostaphin resistance protein A-like domain-containing protein</fullName>
    </recommendedName>
</protein>
<dbReference type="Proteomes" id="UP001501302">
    <property type="component" value="Unassembled WGS sequence"/>
</dbReference>
<evidence type="ECO:0000256" key="1">
    <source>
        <dbReference type="SAM" id="Phobius"/>
    </source>
</evidence>
<dbReference type="RefSeq" id="WP_345191740.1">
    <property type="nucleotide sequence ID" value="NZ_BAABJJ010000029.1"/>
</dbReference>
<feature type="transmembrane region" description="Helical" evidence="1">
    <location>
        <begin position="188"/>
        <end position="206"/>
    </location>
</feature>
<keyword evidence="4" id="KW-1185">Reference proteome</keyword>
<keyword evidence="1" id="KW-0472">Membrane</keyword>
<feature type="transmembrane region" description="Helical" evidence="1">
    <location>
        <begin position="70"/>
        <end position="87"/>
    </location>
</feature>
<accession>A0ABP9GK37</accession>
<dbReference type="InterPro" id="IPR003675">
    <property type="entry name" value="Rce1/LyrA-like_dom"/>
</dbReference>
<comment type="caution">
    <text evidence="3">The sequence shown here is derived from an EMBL/GenBank/DDBJ whole genome shotgun (WGS) entry which is preliminary data.</text>
</comment>
<proteinExistence type="predicted"/>
<feature type="transmembrane region" description="Helical" evidence="1">
    <location>
        <begin position="9"/>
        <end position="26"/>
    </location>
</feature>
<feature type="transmembrane region" description="Helical" evidence="1">
    <location>
        <begin position="32"/>
        <end position="49"/>
    </location>
</feature>
<name>A0ABP9GK37_9FLAO</name>
<keyword evidence="1" id="KW-0812">Transmembrane</keyword>
<organism evidence="3 4">
    <name type="scientific">Algibacter agarivorans</name>
    <dbReference type="NCBI Taxonomy" id="1109741"/>
    <lineage>
        <taxon>Bacteria</taxon>
        <taxon>Pseudomonadati</taxon>
        <taxon>Bacteroidota</taxon>
        <taxon>Flavobacteriia</taxon>
        <taxon>Flavobacteriales</taxon>
        <taxon>Flavobacteriaceae</taxon>
        <taxon>Algibacter</taxon>
    </lineage>
</organism>
<gene>
    <name evidence="3" type="ORF">GCM10023314_18940</name>
</gene>
<evidence type="ECO:0000259" key="2">
    <source>
        <dbReference type="Pfam" id="PF02517"/>
    </source>
</evidence>
<dbReference type="Pfam" id="PF02517">
    <property type="entry name" value="Rce1-like"/>
    <property type="match status" value="1"/>
</dbReference>
<dbReference type="EMBL" id="BAABJJ010000029">
    <property type="protein sequence ID" value="GAA4945879.1"/>
    <property type="molecule type" value="Genomic_DNA"/>
</dbReference>
<evidence type="ECO:0000313" key="3">
    <source>
        <dbReference type="EMBL" id="GAA4945879.1"/>
    </source>
</evidence>
<reference evidence="4" key="1">
    <citation type="journal article" date="2019" name="Int. J. Syst. Evol. Microbiol.">
        <title>The Global Catalogue of Microorganisms (GCM) 10K type strain sequencing project: providing services to taxonomists for standard genome sequencing and annotation.</title>
        <authorList>
            <consortium name="The Broad Institute Genomics Platform"/>
            <consortium name="The Broad Institute Genome Sequencing Center for Infectious Disease"/>
            <person name="Wu L."/>
            <person name="Ma J."/>
        </authorList>
    </citation>
    <scope>NUCLEOTIDE SEQUENCE [LARGE SCALE GENOMIC DNA]</scope>
    <source>
        <strain evidence="4">JCM 18285</strain>
    </source>
</reference>
<evidence type="ECO:0000313" key="4">
    <source>
        <dbReference type="Proteomes" id="UP001501302"/>
    </source>
</evidence>
<sequence length="208" mass="24306">MNSIRYKSLEFFIIFILVPVSFALNFSPWIKLVIGGIGFLYVVYVLLKVENEKLKIAPNLNWKLFWKETFVKGVVIVILTTLFVWITDKETLFNVLLNKPKLWVFILFLYSLFSVYPQELIFRTFYFKRYHNLFKNKGFLVFLNAIVFALGHLFFKNSLVIILTFLGGLLFAFTYNKTQSTLLVSIEHAIYGCWLFTVGMGVMLGFPT</sequence>
<feature type="transmembrane region" description="Helical" evidence="1">
    <location>
        <begin position="138"/>
        <end position="154"/>
    </location>
</feature>